<proteinExistence type="predicted"/>
<evidence type="ECO:0000313" key="3">
    <source>
        <dbReference type="EMBL" id="MEW2365609.1"/>
    </source>
</evidence>
<feature type="short sequence motif" description="Histidine triad motif" evidence="1">
    <location>
        <begin position="89"/>
        <end position="93"/>
    </location>
</feature>
<evidence type="ECO:0000256" key="1">
    <source>
        <dbReference type="PROSITE-ProRule" id="PRU00464"/>
    </source>
</evidence>
<dbReference type="PANTHER" id="PTHR46648">
    <property type="entry name" value="HIT FAMILY PROTEIN 1"/>
    <property type="match status" value="1"/>
</dbReference>
<dbReference type="RefSeq" id="WP_359780846.1">
    <property type="nucleotide sequence ID" value="NZ_JBEYRR010000008.1"/>
</dbReference>
<evidence type="ECO:0000313" key="4">
    <source>
        <dbReference type="Proteomes" id="UP001553843"/>
    </source>
</evidence>
<reference evidence="3 4" key="1">
    <citation type="submission" date="2024-06" db="EMBL/GenBank/DDBJ databases">
        <title>The Natural Products Discovery Center: Release of the First 8490 Sequenced Strains for Exploring Actinobacteria Biosynthetic Diversity.</title>
        <authorList>
            <person name="Kalkreuter E."/>
            <person name="Kautsar S.A."/>
            <person name="Yang D."/>
            <person name="Bader C.D."/>
            <person name="Teijaro C.N."/>
            <person name="Fluegel L."/>
            <person name="Davis C.M."/>
            <person name="Simpson J.R."/>
            <person name="Lauterbach L."/>
            <person name="Steele A.D."/>
            <person name="Gui C."/>
            <person name="Meng S."/>
            <person name="Li G."/>
            <person name="Viehrig K."/>
            <person name="Ye F."/>
            <person name="Su P."/>
            <person name="Kiefer A.F."/>
            <person name="Nichols A."/>
            <person name="Cepeda A.J."/>
            <person name="Yan W."/>
            <person name="Fan B."/>
            <person name="Jiang Y."/>
            <person name="Adhikari A."/>
            <person name="Zheng C.-J."/>
            <person name="Schuster L."/>
            <person name="Cowan T.M."/>
            <person name="Smanski M.J."/>
            <person name="Chevrette M.G."/>
            <person name="De Carvalho L.P.S."/>
            <person name="Shen B."/>
        </authorList>
    </citation>
    <scope>NUCLEOTIDE SEQUENCE [LARGE SCALE GENOMIC DNA]</scope>
    <source>
        <strain evidence="3 4">NPDC047833</strain>
    </source>
</reference>
<dbReference type="SUPFAM" id="SSF54197">
    <property type="entry name" value="HIT-like"/>
    <property type="match status" value="1"/>
</dbReference>
<feature type="domain" description="HIT" evidence="2">
    <location>
        <begin position="4"/>
        <end position="104"/>
    </location>
</feature>
<keyword evidence="4" id="KW-1185">Reference proteome</keyword>
<dbReference type="PRINTS" id="PR00332">
    <property type="entry name" value="HISTRIAD"/>
</dbReference>
<dbReference type="InterPro" id="IPR011146">
    <property type="entry name" value="HIT-like"/>
</dbReference>
<dbReference type="EMBL" id="JBEYRS010000012">
    <property type="protein sequence ID" value="MEW2365609.1"/>
    <property type="molecule type" value="Genomic_DNA"/>
</dbReference>
<dbReference type="Proteomes" id="UP001553843">
    <property type="component" value="Unassembled WGS sequence"/>
</dbReference>
<name>A0ABV3M1N7_9ACTN</name>
<evidence type="ECO:0000259" key="2">
    <source>
        <dbReference type="PROSITE" id="PS51084"/>
    </source>
</evidence>
<gene>
    <name evidence="3" type="ORF">AB0887_27120</name>
</gene>
<protein>
    <submittedName>
        <fullName evidence="3">HIT domain-containing protein</fullName>
    </submittedName>
</protein>
<dbReference type="Pfam" id="PF01230">
    <property type="entry name" value="HIT"/>
    <property type="match status" value="1"/>
</dbReference>
<dbReference type="Gene3D" id="3.30.428.10">
    <property type="entry name" value="HIT-like"/>
    <property type="match status" value="1"/>
</dbReference>
<dbReference type="InterPro" id="IPR036265">
    <property type="entry name" value="HIT-like_sf"/>
</dbReference>
<dbReference type="InterPro" id="IPR001310">
    <property type="entry name" value="Histidine_triad_HIT"/>
</dbReference>
<comment type="caution">
    <text evidence="3">The sequence shown here is derived from an EMBL/GenBank/DDBJ whole genome shotgun (WGS) entry which is preliminary data.</text>
</comment>
<dbReference type="PANTHER" id="PTHR46648:SF1">
    <property type="entry name" value="ADENOSINE 5'-MONOPHOSPHORAMIDASE HNT1"/>
    <property type="match status" value="1"/>
</dbReference>
<organism evidence="3 4">
    <name type="scientific">Streptomyces huasconensis</name>
    <dbReference type="NCBI Taxonomy" id="1854574"/>
    <lineage>
        <taxon>Bacteria</taxon>
        <taxon>Bacillati</taxon>
        <taxon>Actinomycetota</taxon>
        <taxon>Actinomycetes</taxon>
        <taxon>Kitasatosporales</taxon>
        <taxon>Streptomycetaceae</taxon>
        <taxon>Streptomyces</taxon>
    </lineage>
</organism>
<accession>A0ABV3M1N7</accession>
<sequence>MACVFCEIVAGRAPASVVRKWDDALAFVPLNPVTEGHVLVVPKVHVADVGANPAVASLVEARVSELVAELPAANALTSKGGLATQTVFHYHAHVLPRRPGDGLALPWDVPASLPSTAVFAPQGLHTGRGSQTVIRSSN</sequence>
<dbReference type="PROSITE" id="PS51084">
    <property type="entry name" value="HIT_2"/>
    <property type="match status" value="1"/>
</dbReference>